<dbReference type="Proteomes" id="UP000004507">
    <property type="component" value="Unassembled WGS sequence"/>
</dbReference>
<comment type="caution">
    <text evidence="1">The sequence shown here is derived from an EMBL/GenBank/DDBJ whole genome shotgun (WGS) entry which is preliminary data.</text>
</comment>
<dbReference type="InterPro" id="IPR036388">
    <property type="entry name" value="WH-like_DNA-bd_sf"/>
</dbReference>
<gene>
    <name evidence="1" type="ORF">SKA53_05138</name>
</gene>
<dbReference type="eggNOG" id="ENOG5033IAM">
    <property type="taxonomic scope" value="Bacteria"/>
</dbReference>
<keyword evidence="2" id="KW-1185">Reference proteome</keyword>
<dbReference type="Gene3D" id="1.10.10.10">
    <property type="entry name" value="Winged helix-like DNA-binding domain superfamily/Winged helix DNA-binding domain"/>
    <property type="match status" value="1"/>
</dbReference>
<dbReference type="EMBL" id="AAMS01000005">
    <property type="protein sequence ID" value="EAQ06445.1"/>
    <property type="molecule type" value="Genomic_DNA"/>
</dbReference>
<dbReference type="SUPFAM" id="SSF46785">
    <property type="entry name" value="Winged helix' DNA-binding domain"/>
    <property type="match status" value="1"/>
</dbReference>
<organism evidence="1 2">
    <name type="scientific">Yoonia vestfoldensis SKA53</name>
    <dbReference type="NCBI Taxonomy" id="314232"/>
    <lineage>
        <taxon>Bacteria</taxon>
        <taxon>Pseudomonadati</taxon>
        <taxon>Pseudomonadota</taxon>
        <taxon>Alphaproteobacteria</taxon>
        <taxon>Rhodobacterales</taxon>
        <taxon>Paracoccaceae</taxon>
        <taxon>Yoonia</taxon>
    </lineage>
</organism>
<proteinExistence type="predicted"/>
<reference evidence="1 2" key="1">
    <citation type="submission" date="2006-01" db="EMBL/GenBank/DDBJ databases">
        <authorList>
            <person name="Hagstrom A."/>
            <person name="Ferriera S."/>
            <person name="Johnson J."/>
            <person name="Kravitz S."/>
            <person name="Halpern A."/>
            <person name="Remington K."/>
            <person name="Beeson K."/>
            <person name="Tran B."/>
            <person name="Rogers Y.-H."/>
            <person name="Friedman R."/>
            <person name="Venter J.C."/>
        </authorList>
    </citation>
    <scope>NUCLEOTIDE SEQUENCE [LARGE SCALE GENOMIC DNA]</scope>
    <source>
        <strain evidence="1 2">SKA53</strain>
    </source>
</reference>
<dbReference type="STRING" id="314232.SKA53_05138"/>
<evidence type="ECO:0000313" key="1">
    <source>
        <dbReference type="EMBL" id="EAQ06445.1"/>
    </source>
</evidence>
<accession>A3V6C1</accession>
<name>A3V6C1_9RHOB</name>
<evidence type="ECO:0000313" key="2">
    <source>
        <dbReference type="Proteomes" id="UP000004507"/>
    </source>
</evidence>
<dbReference type="RefSeq" id="WP_007204983.1">
    <property type="nucleotide sequence ID" value="NZ_CH672414.1"/>
</dbReference>
<dbReference type="InterPro" id="IPR036390">
    <property type="entry name" value="WH_DNA-bd_sf"/>
</dbReference>
<protein>
    <recommendedName>
        <fullName evidence="3">Transcription regulator TrmB N-terminal domain-containing protein</fullName>
    </recommendedName>
</protein>
<dbReference type="AlphaFoldDB" id="A3V6C1"/>
<evidence type="ECO:0008006" key="3">
    <source>
        <dbReference type="Google" id="ProtNLM"/>
    </source>
</evidence>
<sequence length="100" mass="11353">MMVEAVTNGLKRLADLRQLLLDMERDFGLDGLPEQETRLLYAVAIQTRTKSEVSLAELQAHPLTTDISRSTFFRALKHLAECGYIEKTSVEKRAGYKLLK</sequence>
<dbReference type="HOGENOM" id="CLU_180720_0_0_5"/>